<feature type="transmembrane region" description="Helical" evidence="8">
    <location>
        <begin position="124"/>
        <end position="145"/>
    </location>
</feature>
<dbReference type="PANTHER" id="PTHR11101">
    <property type="entry name" value="PHOSPHATE TRANSPORTER"/>
    <property type="match status" value="1"/>
</dbReference>
<gene>
    <name evidence="9" type="ORF">GSOID_T00007991001</name>
</gene>
<evidence type="ECO:0000313" key="9">
    <source>
        <dbReference type="EMBL" id="CBY09435.1"/>
    </source>
</evidence>
<evidence type="ECO:0000256" key="1">
    <source>
        <dbReference type="ARBA" id="ARBA00004141"/>
    </source>
</evidence>
<feature type="transmembrane region" description="Helical" evidence="8">
    <location>
        <begin position="12"/>
        <end position="29"/>
    </location>
</feature>
<feature type="transmembrane region" description="Helical" evidence="8">
    <location>
        <begin position="242"/>
        <end position="263"/>
    </location>
</feature>
<feature type="transmembrane region" description="Helical" evidence="8">
    <location>
        <begin position="183"/>
        <end position="206"/>
    </location>
</feature>
<feature type="transmembrane region" description="Helical" evidence="8">
    <location>
        <begin position="36"/>
        <end position="57"/>
    </location>
</feature>
<sequence length="510" mass="55121">MIEEGFGEYQWIVIVAFVVAFLLAISVGANDVANPFGTSVGSGALTLLQCFVLATLMETLGALTMGGAVSDTIRKKIVNIDSYNETDTTDIKKFLIGQLSAMFGAAVWQIVASVLKMPVSGTHSIVGAVVGFAIISKGVSAVQWMTIAKIVISWFASPVLSGVLAIALYTLVSKSILKAENRVSRACTFLPIFYSGVVGFNCYSITRTMNKIFKWSGSCSSRNETQVGEANTDSSSFCFEEWHFITIALVVMALVYVVIRMLYIPRILRKISALSKNICPSPTPFQKMVAKLEKKLGLTLESDIKGDLVEPEKILLEEKNFINAENDTKMDGSETPEMQICFKELQAFSACFDAYAHGGNDVGNSIGPVMAVWAVIQTCTTLAGCNIDQTEPPQLWIILFGCSGIVLGLWTLGKRVIQTVGKDIASITPARGFSIDIMAGFTVLFGSMLQIPLSTTHCKVGAVVAVSLVHDRANVSCATFKKIAMAWFVTLPVSGVISALSYHLICLWVL</sequence>
<evidence type="ECO:0000256" key="2">
    <source>
        <dbReference type="ARBA" id="ARBA00009916"/>
    </source>
</evidence>
<keyword evidence="5 8" id="KW-0812">Transmembrane</keyword>
<dbReference type="EMBL" id="FN653037">
    <property type="protein sequence ID" value="CBY09435.1"/>
    <property type="molecule type" value="Genomic_DNA"/>
</dbReference>
<reference evidence="9" key="1">
    <citation type="journal article" date="2010" name="Science">
        <title>Plasticity of animal genome architecture unmasked by rapid evolution of a pelagic tunicate.</title>
        <authorList>
            <person name="Denoeud F."/>
            <person name="Henriet S."/>
            <person name="Mungpakdee S."/>
            <person name="Aury J.M."/>
            <person name="Da Silva C."/>
            <person name="Brinkmann H."/>
            <person name="Mikhaleva J."/>
            <person name="Olsen L.C."/>
            <person name="Jubin C."/>
            <person name="Canestro C."/>
            <person name="Bouquet J.M."/>
            <person name="Danks G."/>
            <person name="Poulain J."/>
            <person name="Campsteijn C."/>
            <person name="Adamski M."/>
            <person name="Cross I."/>
            <person name="Yadetie F."/>
            <person name="Muffato M."/>
            <person name="Louis A."/>
            <person name="Butcher S."/>
            <person name="Tsagkogeorga G."/>
            <person name="Konrad A."/>
            <person name="Singh S."/>
            <person name="Jensen M.F."/>
            <person name="Cong E.H."/>
            <person name="Eikeseth-Otteraa H."/>
            <person name="Noel B."/>
            <person name="Anthouard V."/>
            <person name="Porcel B.M."/>
            <person name="Kachouri-Lafond R."/>
            <person name="Nishino A."/>
            <person name="Ugolini M."/>
            <person name="Chourrout P."/>
            <person name="Nishida H."/>
            <person name="Aasland R."/>
            <person name="Huzurbazar S."/>
            <person name="Westhof E."/>
            <person name="Delsuc F."/>
            <person name="Lehrach H."/>
            <person name="Reinhardt R."/>
            <person name="Weissenbach J."/>
            <person name="Roy S.W."/>
            <person name="Artiguenave F."/>
            <person name="Postlethwait J.H."/>
            <person name="Manak J.R."/>
            <person name="Thompson E.M."/>
            <person name="Jaillon O."/>
            <person name="Du Pasquier L."/>
            <person name="Boudinot P."/>
            <person name="Liberles D.A."/>
            <person name="Volff J.N."/>
            <person name="Philippe H."/>
            <person name="Lenhard B."/>
            <person name="Roest Crollius H."/>
            <person name="Wincker P."/>
            <person name="Chourrout D."/>
        </authorList>
    </citation>
    <scope>NUCLEOTIDE SEQUENCE [LARGE SCALE GENOMIC DNA]</scope>
</reference>
<dbReference type="InterPro" id="IPR001204">
    <property type="entry name" value="Phos_transporter"/>
</dbReference>
<evidence type="ECO:0000256" key="6">
    <source>
        <dbReference type="ARBA" id="ARBA00022989"/>
    </source>
</evidence>
<proteinExistence type="inferred from homology"/>
<feature type="transmembrane region" description="Helical" evidence="8">
    <location>
        <begin position="151"/>
        <end position="171"/>
    </location>
</feature>
<keyword evidence="3 8" id="KW-0813">Transport</keyword>
<dbReference type="GO" id="GO:0035435">
    <property type="term" value="P:phosphate ion transmembrane transport"/>
    <property type="evidence" value="ECO:0007669"/>
    <property type="project" value="TreeGrafter"/>
</dbReference>
<evidence type="ECO:0000256" key="8">
    <source>
        <dbReference type="RuleBase" id="RU363058"/>
    </source>
</evidence>
<feature type="transmembrane region" description="Helical" evidence="8">
    <location>
        <begin position="395"/>
        <end position="413"/>
    </location>
</feature>
<accession>E4XCW0</accession>
<dbReference type="GO" id="GO:0016020">
    <property type="term" value="C:membrane"/>
    <property type="evidence" value="ECO:0007669"/>
    <property type="project" value="UniProtKB-SubCell"/>
</dbReference>
<feature type="transmembrane region" description="Helical" evidence="8">
    <location>
        <begin position="484"/>
        <end position="505"/>
    </location>
</feature>
<name>E4XCW0_OIKDI</name>
<evidence type="ECO:0000256" key="3">
    <source>
        <dbReference type="ARBA" id="ARBA00022448"/>
    </source>
</evidence>
<comment type="function">
    <text evidence="8">Sodium-phosphate symporter.</text>
</comment>
<organism evidence="9">
    <name type="scientific">Oikopleura dioica</name>
    <name type="common">Tunicate</name>
    <dbReference type="NCBI Taxonomy" id="34765"/>
    <lineage>
        <taxon>Eukaryota</taxon>
        <taxon>Metazoa</taxon>
        <taxon>Chordata</taxon>
        <taxon>Tunicata</taxon>
        <taxon>Appendicularia</taxon>
        <taxon>Copelata</taxon>
        <taxon>Oikopleuridae</taxon>
        <taxon>Oikopleura</taxon>
    </lineage>
</organism>
<comment type="similarity">
    <text evidence="2 8">Belongs to the inorganic phosphate transporter (PiT) (TC 2.A.20) family.</text>
</comment>
<keyword evidence="6 8" id="KW-1133">Transmembrane helix</keyword>
<dbReference type="Pfam" id="PF01384">
    <property type="entry name" value="PHO4"/>
    <property type="match status" value="1"/>
</dbReference>
<dbReference type="OrthoDB" id="260807at2759"/>
<evidence type="ECO:0000313" key="10">
    <source>
        <dbReference type="Proteomes" id="UP000001307"/>
    </source>
</evidence>
<keyword evidence="10" id="KW-1185">Reference proteome</keyword>
<dbReference type="FunCoup" id="E4XCW0">
    <property type="interactions" value="3"/>
</dbReference>
<keyword evidence="7 8" id="KW-0472">Membrane</keyword>
<dbReference type="PANTHER" id="PTHR11101:SF80">
    <property type="entry name" value="PHOSPHATE TRANSPORTER"/>
    <property type="match status" value="1"/>
</dbReference>
<dbReference type="GO" id="GO:0005315">
    <property type="term" value="F:phosphate transmembrane transporter activity"/>
    <property type="evidence" value="ECO:0007669"/>
    <property type="project" value="InterPro"/>
</dbReference>
<feature type="transmembrane region" description="Helical" evidence="8">
    <location>
        <begin position="433"/>
        <end position="451"/>
    </location>
</feature>
<evidence type="ECO:0000256" key="5">
    <source>
        <dbReference type="ARBA" id="ARBA00022692"/>
    </source>
</evidence>
<evidence type="ECO:0000256" key="4">
    <source>
        <dbReference type="ARBA" id="ARBA00022592"/>
    </source>
</evidence>
<protein>
    <recommendedName>
        <fullName evidence="8">Phosphate transporter</fullName>
    </recommendedName>
</protein>
<dbReference type="InParanoid" id="E4XCW0"/>
<keyword evidence="4 8" id="KW-0592">Phosphate transport</keyword>
<comment type="subcellular location">
    <subcellularLocation>
        <location evidence="1 8">Membrane</location>
        <topology evidence="1 8">Multi-pass membrane protein</topology>
    </subcellularLocation>
</comment>
<dbReference type="Proteomes" id="UP000001307">
    <property type="component" value="Unassembled WGS sequence"/>
</dbReference>
<dbReference type="AlphaFoldDB" id="E4XCW0"/>
<evidence type="ECO:0000256" key="7">
    <source>
        <dbReference type="ARBA" id="ARBA00023136"/>
    </source>
</evidence>